<feature type="domain" description="Peptidase M3A/M3B catalytic" evidence="10">
    <location>
        <begin position="209"/>
        <end position="649"/>
    </location>
</feature>
<dbReference type="PANTHER" id="PTHR11804:SF84">
    <property type="entry name" value="SACCHAROLYSIN"/>
    <property type="match status" value="1"/>
</dbReference>
<keyword evidence="4 8" id="KW-0378">Hydrolase</keyword>
<dbReference type="Gene3D" id="3.40.390.10">
    <property type="entry name" value="Collagenase (Catalytic Domain)"/>
    <property type="match status" value="1"/>
</dbReference>
<evidence type="ECO:0000256" key="2">
    <source>
        <dbReference type="ARBA" id="ARBA00022670"/>
    </source>
</evidence>
<dbReference type="InterPro" id="IPR024077">
    <property type="entry name" value="Neurolysin/TOP_dom2"/>
</dbReference>
<organism evidence="11 12">
    <name type="scientific">Filobasidium floriforme</name>
    <dbReference type="NCBI Taxonomy" id="5210"/>
    <lineage>
        <taxon>Eukaryota</taxon>
        <taxon>Fungi</taxon>
        <taxon>Dikarya</taxon>
        <taxon>Basidiomycota</taxon>
        <taxon>Agaricomycotina</taxon>
        <taxon>Tremellomycetes</taxon>
        <taxon>Filobasidiales</taxon>
        <taxon>Filobasidiaceae</taxon>
        <taxon>Filobasidium</taxon>
    </lineage>
</organism>
<keyword evidence="9" id="KW-0175">Coiled coil</keyword>
<accession>A0A8K0JTR1</accession>
<gene>
    <name evidence="11" type="ORF">FFLO_01989</name>
</gene>
<evidence type="ECO:0000256" key="7">
    <source>
        <dbReference type="ARBA" id="ARBA00025208"/>
    </source>
</evidence>
<proteinExistence type="inferred from homology"/>
<evidence type="ECO:0000256" key="6">
    <source>
        <dbReference type="ARBA" id="ARBA00023049"/>
    </source>
</evidence>
<dbReference type="SUPFAM" id="SSF55486">
    <property type="entry name" value="Metalloproteases ('zincins'), catalytic domain"/>
    <property type="match status" value="1"/>
</dbReference>
<keyword evidence="5 8" id="KW-0862">Zinc</keyword>
<dbReference type="Proteomes" id="UP000812966">
    <property type="component" value="Unassembled WGS sequence"/>
</dbReference>
<keyword evidence="6 8" id="KW-0482">Metalloprotease</keyword>
<evidence type="ECO:0000259" key="10">
    <source>
        <dbReference type="Pfam" id="PF01432"/>
    </source>
</evidence>
<dbReference type="AlphaFoldDB" id="A0A8K0JTR1"/>
<dbReference type="InterPro" id="IPR045090">
    <property type="entry name" value="Pept_M3A_M3B"/>
</dbReference>
<evidence type="ECO:0000313" key="12">
    <source>
        <dbReference type="Proteomes" id="UP000812966"/>
    </source>
</evidence>
<comment type="function">
    <text evidence="7">Cleaves proteins, imported into the mitochondrion, to their mature size. While most mitochondrial precursor proteins are processed to the mature form in one step by mitochondrial processing peptidase (MPP), the sequential cleavage by MIP of an octapeptide after initial processing by MPP is a required step for a subgroup of nuclear-encoded precursor proteins destined for the matrix or the inner membrane.</text>
</comment>
<evidence type="ECO:0000313" key="11">
    <source>
        <dbReference type="EMBL" id="KAG7562616.1"/>
    </source>
</evidence>
<evidence type="ECO:0000256" key="1">
    <source>
        <dbReference type="ARBA" id="ARBA00006040"/>
    </source>
</evidence>
<comment type="cofactor">
    <cofactor evidence="8">
        <name>Zn(2+)</name>
        <dbReference type="ChEBI" id="CHEBI:29105"/>
    </cofactor>
    <text evidence="8">Binds 1 zinc ion.</text>
</comment>
<dbReference type="GO" id="GO:0006508">
    <property type="term" value="P:proteolysis"/>
    <property type="evidence" value="ECO:0007669"/>
    <property type="project" value="UniProtKB-KW"/>
</dbReference>
<dbReference type="Gene3D" id="1.10.1370.10">
    <property type="entry name" value="Neurolysin, domain 3"/>
    <property type="match status" value="1"/>
</dbReference>
<comment type="similarity">
    <text evidence="1 8">Belongs to the peptidase M3 family.</text>
</comment>
<dbReference type="InterPro" id="IPR024079">
    <property type="entry name" value="MetalloPept_cat_dom_sf"/>
</dbReference>
<evidence type="ECO:0000256" key="9">
    <source>
        <dbReference type="SAM" id="Coils"/>
    </source>
</evidence>
<dbReference type="PANTHER" id="PTHR11804">
    <property type="entry name" value="PROTEASE M3 THIMET OLIGOPEPTIDASE-RELATED"/>
    <property type="match status" value="1"/>
</dbReference>
<keyword evidence="12" id="KW-1185">Reference proteome</keyword>
<evidence type="ECO:0000256" key="4">
    <source>
        <dbReference type="ARBA" id="ARBA00022801"/>
    </source>
</evidence>
<keyword evidence="2 8" id="KW-0645">Protease</keyword>
<dbReference type="GO" id="GO:0046872">
    <property type="term" value="F:metal ion binding"/>
    <property type="evidence" value="ECO:0007669"/>
    <property type="project" value="UniProtKB-UniRule"/>
</dbReference>
<keyword evidence="3 8" id="KW-0479">Metal-binding</keyword>
<dbReference type="Pfam" id="PF01432">
    <property type="entry name" value="Peptidase_M3"/>
    <property type="match status" value="1"/>
</dbReference>
<reference evidence="11" key="1">
    <citation type="submission" date="2020-04" db="EMBL/GenBank/DDBJ databases">
        <title>Analysis of mating type loci in Filobasidium floriforme.</title>
        <authorList>
            <person name="Nowrousian M."/>
        </authorList>
    </citation>
    <scope>NUCLEOTIDE SEQUENCE</scope>
    <source>
        <strain evidence="11">CBS 6242</strain>
    </source>
</reference>
<evidence type="ECO:0000256" key="5">
    <source>
        <dbReference type="ARBA" id="ARBA00022833"/>
    </source>
</evidence>
<evidence type="ECO:0000256" key="3">
    <source>
        <dbReference type="ARBA" id="ARBA00022723"/>
    </source>
</evidence>
<name>A0A8K0JTR1_9TREE</name>
<feature type="coiled-coil region" evidence="9">
    <location>
        <begin position="12"/>
        <end position="39"/>
    </location>
</feature>
<evidence type="ECO:0000256" key="8">
    <source>
        <dbReference type="RuleBase" id="RU003435"/>
    </source>
</evidence>
<dbReference type="EMBL" id="JABELV010000029">
    <property type="protein sequence ID" value="KAG7562616.1"/>
    <property type="molecule type" value="Genomic_DNA"/>
</dbReference>
<dbReference type="InterPro" id="IPR001567">
    <property type="entry name" value="Pept_M3A_M3B_dom"/>
</dbReference>
<protein>
    <recommendedName>
        <fullName evidence="10">Peptidase M3A/M3B catalytic domain-containing protein</fullName>
    </recommendedName>
</protein>
<dbReference type="GO" id="GO:0004222">
    <property type="term" value="F:metalloendopeptidase activity"/>
    <property type="evidence" value="ECO:0007669"/>
    <property type="project" value="InterPro"/>
</dbReference>
<dbReference type="GO" id="GO:0006518">
    <property type="term" value="P:peptide metabolic process"/>
    <property type="evidence" value="ECO:0007669"/>
    <property type="project" value="TreeGrafter"/>
</dbReference>
<comment type="caution">
    <text evidence="11">The sequence shown here is derived from an EMBL/GenBank/DDBJ whole genome shotgun (WGS) entry which is preliminary data.</text>
</comment>
<sequence>MSSAYNFTFDGTVDLNTYHKEWQAKLKQLEEELELLKKFEGVPTAGDWGSRFDSVISQGTEGANTGGLFKNVHPNKEFRDEGAAADDAFENFHSSVEKDPILASLVQRMTFVNPAIDPHEQRFVQRWQTIYKESGATLAEDKRAQLLSLDKHLTELRTQYSQNINNGQRDWLVSVDDLEGMPEDFMKSHPANEEGHVKLTTRYADVFPVLMYCKSDETRRKTQYEYRARCPENIKILQEIIEGSQAYAQILGYPNYAALSLEGRLALKGLDKVNKFIDNIVAISKDRADQEKQARAQVYGTKDLMTWQASFAKEILSRRLFSGFDSGQLRPYLRVGNILPQIALLIQELFGVRFQHQSDVKSWTETGVECYDVYDDDDGRLMGRLYTDLHPRDNKYSHACVSTIRKAYNRSNLPEVVLLANVPQGDDALLTYGEVSTLYHEYGHVIHGLCATQSVYGNLNNLTVETDFVEAPSQFLERHMLEPEVLKRLAINKDGQVIPDDLIKKLQDSQQLGDGMQTMTQMTFARAAVMFFSKAMVDGKYPGSLLEDWKDLLEEHDIFGYTEGDCFPATFGHLASTGYGPKYYGYMHAQAICDEFFEAFRAAPGGLLDKEMSRRYRRTILEPGSTKDATEMVTEFLGRPFTLDAFKARISRKLDLSAL</sequence>